<dbReference type="AlphaFoldDB" id="A0A5J4WFZ7"/>
<dbReference type="SUPFAM" id="SSF54534">
    <property type="entry name" value="FKBP-like"/>
    <property type="match status" value="1"/>
</dbReference>
<keyword evidence="10" id="KW-0723">Serine/threonine-protein kinase</keyword>
<dbReference type="Pfam" id="PF00069">
    <property type="entry name" value="Pkinase"/>
    <property type="match status" value="3"/>
</dbReference>
<evidence type="ECO:0000256" key="5">
    <source>
        <dbReference type="ARBA" id="ARBA00022840"/>
    </source>
</evidence>
<dbReference type="GO" id="GO:0005524">
    <property type="term" value="F:ATP binding"/>
    <property type="evidence" value="ECO:0007669"/>
    <property type="project" value="UniProtKB-UniRule"/>
</dbReference>
<dbReference type="Gene3D" id="3.10.50.40">
    <property type="match status" value="1"/>
</dbReference>
<dbReference type="GO" id="GO:0003755">
    <property type="term" value="F:peptidyl-prolyl cis-trans isomerase activity"/>
    <property type="evidence" value="ECO:0007669"/>
    <property type="project" value="UniProtKB-KW"/>
</dbReference>
<dbReference type="EC" id="5.2.1.8" evidence="6"/>
<evidence type="ECO:0000256" key="3">
    <source>
        <dbReference type="ARBA" id="ARBA00022741"/>
    </source>
</evidence>
<reference evidence="10 11" key="1">
    <citation type="submission" date="2019-03" db="EMBL/GenBank/DDBJ databases">
        <title>Single cell metagenomics reveals metabolic interactions within the superorganism composed of flagellate Streblomastix strix and complex community of Bacteroidetes bacteria on its surface.</title>
        <authorList>
            <person name="Treitli S.C."/>
            <person name="Kolisko M."/>
            <person name="Husnik F."/>
            <person name="Keeling P."/>
            <person name="Hampl V."/>
        </authorList>
    </citation>
    <scope>NUCLEOTIDE SEQUENCE [LARGE SCALE GENOMIC DNA]</scope>
    <source>
        <strain evidence="10">ST1C</strain>
    </source>
</reference>
<dbReference type="PROSITE" id="PS00108">
    <property type="entry name" value="PROTEIN_KINASE_ST"/>
    <property type="match status" value="1"/>
</dbReference>
<dbReference type="PROSITE" id="PS50011">
    <property type="entry name" value="PROTEIN_KINASE_DOM"/>
    <property type="match status" value="2"/>
</dbReference>
<evidence type="ECO:0000256" key="2">
    <source>
        <dbReference type="ARBA" id="ARBA00022679"/>
    </source>
</evidence>
<proteinExistence type="inferred from homology"/>
<evidence type="ECO:0000256" key="1">
    <source>
        <dbReference type="ARBA" id="ARBA00010886"/>
    </source>
</evidence>
<dbReference type="Pfam" id="PF00254">
    <property type="entry name" value="FKBP_C"/>
    <property type="match status" value="1"/>
</dbReference>
<dbReference type="InterPro" id="IPR011009">
    <property type="entry name" value="Kinase-like_dom_sf"/>
</dbReference>
<keyword evidence="5 7" id="KW-0067">ATP-binding</keyword>
<dbReference type="SUPFAM" id="SSF56112">
    <property type="entry name" value="Protein kinase-like (PK-like)"/>
    <property type="match status" value="2"/>
</dbReference>
<evidence type="ECO:0000259" key="9">
    <source>
        <dbReference type="PROSITE" id="PS50059"/>
    </source>
</evidence>
<dbReference type="Proteomes" id="UP000324800">
    <property type="component" value="Unassembled WGS sequence"/>
</dbReference>
<dbReference type="InterPro" id="IPR050660">
    <property type="entry name" value="NEK_Ser/Thr_kinase"/>
</dbReference>
<evidence type="ECO:0000313" key="11">
    <source>
        <dbReference type="Proteomes" id="UP000324800"/>
    </source>
</evidence>
<protein>
    <recommendedName>
        <fullName evidence="6">peptidylprolyl isomerase</fullName>
        <ecNumber evidence="6">5.2.1.8</ecNumber>
    </recommendedName>
</protein>
<dbReference type="Gene3D" id="1.10.510.10">
    <property type="entry name" value="Transferase(Phosphotransferase) domain 1"/>
    <property type="match status" value="2"/>
</dbReference>
<dbReference type="InterPro" id="IPR008271">
    <property type="entry name" value="Ser/Thr_kinase_AS"/>
</dbReference>
<feature type="binding site" evidence="7">
    <location>
        <position position="427"/>
    </location>
    <ligand>
        <name>ATP</name>
        <dbReference type="ChEBI" id="CHEBI:30616"/>
    </ligand>
</feature>
<comment type="caution">
    <text evidence="10">The sequence shown here is derived from an EMBL/GenBank/DDBJ whole genome shotgun (WGS) entry which is preliminary data.</text>
</comment>
<evidence type="ECO:0000256" key="7">
    <source>
        <dbReference type="PROSITE-ProRule" id="PRU10141"/>
    </source>
</evidence>
<feature type="domain" description="Protein kinase" evidence="8">
    <location>
        <begin position="398"/>
        <end position="706"/>
    </location>
</feature>
<dbReference type="PROSITE" id="PS50059">
    <property type="entry name" value="FKBP_PPIASE"/>
    <property type="match status" value="1"/>
</dbReference>
<dbReference type="InterPro" id="IPR000719">
    <property type="entry name" value="Prot_kinase_dom"/>
</dbReference>
<dbReference type="GO" id="GO:0004674">
    <property type="term" value="F:protein serine/threonine kinase activity"/>
    <property type="evidence" value="ECO:0007669"/>
    <property type="project" value="UniProtKB-KW"/>
</dbReference>
<dbReference type="InterPro" id="IPR046357">
    <property type="entry name" value="PPIase_dom_sf"/>
</dbReference>
<keyword evidence="2" id="KW-0808">Transferase</keyword>
<dbReference type="InterPro" id="IPR017441">
    <property type="entry name" value="Protein_kinase_ATP_BS"/>
</dbReference>
<dbReference type="PANTHER" id="PTHR43671">
    <property type="entry name" value="SERINE/THREONINE-PROTEIN KINASE NEK"/>
    <property type="match status" value="1"/>
</dbReference>
<keyword evidence="6" id="KW-0413">Isomerase</keyword>
<keyword evidence="6" id="KW-0697">Rotamase</keyword>
<name>A0A5J4WFZ7_9EUKA</name>
<accession>A0A5J4WFZ7</accession>
<evidence type="ECO:0000256" key="4">
    <source>
        <dbReference type="ARBA" id="ARBA00022777"/>
    </source>
</evidence>
<dbReference type="EMBL" id="SNRW01002229">
    <property type="protein sequence ID" value="KAA6393442.1"/>
    <property type="molecule type" value="Genomic_DNA"/>
</dbReference>
<feature type="domain" description="PPIase FKBP-type" evidence="9">
    <location>
        <begin position="20"/>
        <end position="86"/>
    </location>
</feature>
<organism evidence="10 11">
    <name type="scientific">Streblomastix strix</name>
    <dbReference type="NCBI Taxonomy" id="222440"/>
    <lineage>
        <taxon>Eukaryota</taxon>
        <taxon>Metamonada</taxon>
        <taxon>Preaxostyla</taxon>
        <taxon>Oxymonadida</taxon>
        <taxon>Streblomastigidae</taxon>
        <taxon>Streblomastix</taxon>
    </lineage>
</organism>
<keyword evidence="4 10" id="KW-0418">Kinase</keyword>
<comment type="catalytic activity">
    <reaction evidence="6">
        <text>[protein]-peptidylproline (omega=180) = [protein]-peptidylproline (omega=0)</text>
        <dbReference type="Rhea" id="RHEA:16237"/>
        <dbReference type="Rhea" id="RHEA-COMP:10747"/>
        <dbReference type="Rhea" id="RHEA-COMP:10748"/>
        <dbReference type="ChEBI" id="CHEBI:83833"/>
        <dbReference type="ChEBI" id="CHEBI:83834"/>
        <dbReference type="EC" id="5.2.1.8"/>
    </reaction>
</comment>
<comment type="similarity">
    <text evidence="1">Belongs to the protein kinase superfamily. NEK Ser/Thr protein kinase family. NIMA subfamily.</text>
</comment>
<evidence type="ECO:0000259" key="8">
    <source>
        <dbReference type="PROSITE" id="PS50011"/>
    </source>
</evidence>
<dbReference type="SMART" id="SM00220">
    <property type="entry name" value="S_TKc"/>
    <property type="match status" value="2"/>
</dbReference>
<dbReference type="PROSITE" id="PS00107">
    <property type="entry name" value="PROTEIN_KINASE_ATP"/>
    <property type="match status" value="1"/>
</dbReference>
<evidence type="ECO:0000256" key="6">
    <source>
        <dbReference type="PROSITE-ProRule" id="PRU00277"/>
    </source>
</evidence>
<dbReference type="InterPro" id="IPR001179">
    <property type="entry name" value="PPIase_FKBP_dom"/>
</dbReference>
<feature type="domain" description="Protein kinase" evidence="8">
    <location>
        <begin position="108"/>
        <end position="362"/>
    </location>
</feature>
<dbReference type="PANTHER" id="PTHR43671:SF13">
    <property type="entry name" value="SERINE_THREONINE-PROTEIN KINASE NEK2"/>
    <property type="match status" value="1"/>
</dbReference>
<evidence type="ECO:0000313" key="10">
    <source>
        <dbReference type="EMBL" id="KAA6393442.1"/>
    </source>
</evidence>
<sequence>MPIQKTVIKAGDPKIQPAPGKKVFVHYVGKLHGTDQVFDSSRKRGKPFSFTLGAGEGVAQMNKGETCLLVCPPELAYGDRGVPGAIHITVIEMSSQDLQIVQHTWDDYEIIKRLSRGAFGRTYLMKLKGTEIKRVVKKIPYLDEDEKRNVDYAIEIQRITESPYTVRLFETFQHDLDICLVFEYCSGGNLRNMIVGLMKMSMDERIQKSQKVVYQILIGLNQLHLRGIMHRDLQPDNILIDENGNAKLSDFGLSLNITNRSYVHANGIRNYLPPEAHEQNLMTQASDIWALGVIIVEMITGEHPFQSRTWGDNETIQNIKSGKYKPLPDYIQGELKWMIISMISTDPVKRPSAQILLDSDLMRLLAQIVNNESENIIIIITFGFKKFKLIFSFNFLIFELKERLGKGGFGVVLLAIEKSTQMHAAIKEMNYYTQEEKQMVDLEVAMMNKIYGIVRQSNPSFIHIVQPLGFFTNQRKDKAYIVLEYCSKGDLRKYIKEMQESGKEISEKKAFEIVGQIASSLYQLHSNGILHSDLKPENVLLVEGFKVKLADFGLARQLQVGRDYITAQGGTFLYQGPELLRIKKKEQEQQQVAISKTKVKVKSKAKIKSKPKQQEVQPKIIQTSAADIWAFGVMIFELLSQRHPFFDSASEGDVPAEEFIRRVVNLPPAEIPEHYPQKLKDLIKQMLEKDPLKRIRAEQILCIPEVAATLAKK</sequence>
<keyword evidence="3 7" id="KW-0547">Nucleotide-binding</keyword>
<gene>
    <name evidence="10" type="ORF">EZS28_011034</name>
</gene>